<feature type="domain" description="6-phosphogluconate dehydrogenase NADP-binding" evidence="3">
    <location>
        <begin position="3"/>
        <end position="154"/>
    </location>
</feature>
<name>A0A1V9FXP8_9BACT</name>
<dbReference type="STRING" id="1703345.A3860_03760"/>
<dbReference type="PANTHER" id="PTHR43580">
    <property type="entry name" value="OXIDOREDUCTASE GLYR1-RELATED"/>
    <property type="match status" value="1"/>
</dbReference>
<dbReference type="OrthoDB" id="9777604at2"/>
<dbReference type="PIRSF" id="PIRSF000103">
    <property type="entry name" value="HIBADH"/>
    <property type="match status" value="1"/>
</dbReference>
<dbReference type="InterPro" id="IPR015815">
    <property type="entry name" value="HIBADH-related"/>
</dbReference>
<dbReference type="InterPro" id="IPR008927">
    <property type="entry name" value="6-PGluconate_DH-like_C_sf"/>
</dbReference>
<evidence type="ECO:0000313" key="5">
    <source>
        <dbReference type="Proteomes" id="UP000192796"/>
    </source>
</evidence>
<dbReference type="PANTHER" id="PTHR43580:SF2">
    <property type="entry name" value="CYTOKINE-LIKE NUCLEAR FACTOR N-PAC"/>
    <property type="match status" value="1"/>
</dbReference>
<dbReference type="SUPFAM" id="SSF48179">
    <property type="entry name" value="6-phosphogluconate dehydrogenase C-terminal domain-like"/>
    <property type="match status" value="1"/>
</dbReference>
<proteinExistence type="predicted"/>
<dbReference type="SUPFAM" id="SSF51735">
    <property type="entry name" value="NAD(P)-binding Rossmann-fold domains"/>
    <property type="match status" value="1"/>
</dbReference>
<dbReference type="EMBL" id="LVYD01000047">
    <property type="protein sequence ID" value="OQP63100.1"/>
    <property type="molecule type" value="Genomic_DNA"/>
</dbReference>
<dbReference type="InterPro" id="IPR013328">
    <property type="entry name" value="6PGD_dom2"/>
</dbReference>
<dbReference type="InterPro" id="IPR051265">
    <property type="entry name" value="HIBADH-related_NP60_sf"/>
</dbReference>
<feature type="active site" evidence="2">
    <location>
        <position position="167"/>
    </location>
</feature>
<organism evidence="4 5">
    <name type="scientific">Niastella vici</name>
    <dbReference type="NCBI Taxonomy" id="1703345"/>
    <lineage>
        <taxon>Bacteria</taxon>
        <taxon>Pseudomonadati</taxon>
        <taxon>Bacteroidota</taxon>
        <taxon>Chitinophagia</taxon>
        <taxon>Chitinophagales</taxon>
        <taxon>Chitinophagaceae</taxon>
        <taxon>Niastella</taxon>
    </lineage>
</organism>
<dbReference type="Gene3D" id="1.10.1040.10">
    <property type="entry name" value="N-(1-d-carboxylethyl)-l-norvaline Dehydrogenase, domain 2"/>
    <property type="match status" value="1"/>
</dbReference>
<gene>
    <name evidence="4" type="ORF">A3860_03760</name>
</gene>
<dbReference type="GO" id="GO:0016491">
    <property type="term" value="F:oxidoreductase activity"/>
    <property type="evidence" value="ECO:0007669"/>
    <property type="project" value="UniProtKB-KW"/>
</dbReference>
<dbReference type="Gene3D" id="3.40.50.720">
    <property type="entry name" value="NAD(P)-binding Rossmann-like Domain"/>
    <property type="match status" value="1"/>
</dbReference>
<dbReference type="InterPro" id="IPR006115">
    <property type="entry name" value="6PGDH_NADP-bd"/>
</dbReference>
<evidence type="ECO:0000259" key="3">
    <source>
        <dbReference type="Pfam" id="PF03446"/>
    </source>
</evidence>
<evidence type="ECO:0000256" key="1">
    <source>
        <dbReference type="ARBA" id="ARBA00023002"/>
    </source>
</evidence>
<protein>
    <submittedName>
        <fullName evidence="4">6-phosphogluconate dehydrogenase</fullName>
    </submittedName>
</protein>
<dbReference type="AlphaFoldDB" id="A0A1V9FXP8"/>
<accession>A0A1V9FXP8</accession>
<dbReference type="InterPro" id="IPR036291">
    <property type="entry name" value="NAD(P)-bd_dom_sf"/>
</dbReference>
<evidence type="ECO:0000313" key="4">
    <source>
        <dbReference type="EMBL" id="OQP63100.1"/>
    </source>
</evidence>
<comment type="caution">
    <text evidence="4">The sequence shown here is derived from an EMBL/GenBank/DDBJ whole genome shotgun (WGS) entry which is preliminary data.</text>
</comment>
<dbReference type="Proteomes" id="UP000192796">
    <property type="component" value="Unassembled WGS sequence"/>
</dbReference>
<dbReference type="GO" id="GO:0050661">
    <property type="term" value="F:NADP binding"/>
    <property type="evidence" value="ECO:0007669"/>
    <property type="project" value="InterPro"/>
</dbReference>
<sequence>MKAFLGMGLLGSNFVRALLKRGESVQVWNRTASKAQDLEKDGARAFVQAPDAVKGATEIHLTLKDDVAVDEVLKAAEPGLTPGAIIIDHTTTSKEGAIKRTQRWKEKGFTYLHAPVFMGPANALDGTGFMLLSGDESIINALSPALSKMTGKLLNFGTEVGKAAAMKLAGNAFLVCLTVGLKDTLTLSNSLDISVTDLLTLFNEWNPGAHVAARLKRMTGADHTQPSWELNMARKDTQLFLDATQQTGNHLVLMPAIANLMDEFISKGLGNYDWTVIGKREDEQ</sequence>
<reference evidence="4 5" key="1">
    <citation type="submission" date="2016-03" db="EMBL/GenBank/DDBJ databases">
        <title>Niastella vici sp. nov., isolated from farmland soil.</title>
        <authorList>
            <person name="Chen L."/>
            <person name="Wang D."/>
            <person name="Yang S."/>
            <person name="Wang G."/>
        </authorList>
    </citation>
    <scope>NUCLEOTIDE SEQUENCE [LARGE SCALE GENOMIC DNA]</scope>
    <source>
        <strain evidence="4 5">DJ57</strain>
    </source>
</reference>
<keyword evidence="1" id="KW-0560">Oxidoreductase</keyword>
<dbReference type="RefSeq" id="WP_081148111.1">
    <property type="nucleotide sequence ID" value="NZ_LVYD01000047.1"/>
</dbReference>
<keyword evidence="5" id="KW-1185">Reference proteome</keyword>
<evidence type="ECO:0000256" key="2">
    <source>
        <dbReference type="PIRSR" id="PIRSR000103-1"/>
    </source>
</evidence>
<dbReference type="Pfam" id="PF03446">
    <property type="entry name" value="NAD_binding_2"/>
    <property type="match status" value="1"/>
</dbReference>